<feature type="compositionally biased region" description="Low complexity" evidence="1">
    <location>
        <begin position="65"/>
        <end position="74"/>
    </location>
</feature>
<name>A0A4P9XSD5_9FUNG</name>
<evidence type="ECO:0000313" key="3">
    <source>
        <dbReference type="Proteomes" id="UP000271241"/>
    </source>
</evidence>
<keyword evidence="3" id="KW-1185">Reference proteome</keyword>
<dbReference type="AlphaFoldDB" id="A0A4P9XSD5"/>
<feature type="region of interest" description="Disordered" evidence="1">
    <location>
        <begin position="1"/>
        <end position="91"/>
    </location>
</feature>
<proteinExistence type="predicted"/>
<gene>
    <name evidence="2" type="ORF">THASP1DRAFT_29761</name>
</gene>
<organism evidence="2 3">
    <name type="scientific">Thamnocephalis sphaerospora</name>
    <dbReference type="NCBI Taxonomy" id="78915"/>
    <lineage>
        <taxon>Eukaryota</taxon>
        <taxon>Fungi</taxon>
        <taxon>Fungi incertae sedis</taxon>
        <taxon>Zoopagomycota</taxon>
        <taxon>Zoopagomycotina</taxon>
        <taxon>Zoopagomycetes</taxon>
        <taxon>Zoopagales</taxon>
        <taxon>Sigmoideomycetaceae</taxon>
        <taxon>Thamnocephalis</taxon>
    </lineage>
</organism>
<dbReference type="Proteomes" id="UP000271241">
    <property type="component" value="Unassembled WGS sequence"/>
</dbReference>
<accession>A0A4P9XSD5</accession>
<evidence type="ECO:0000256" key="1">
    <source>
        <dbReference type="SAM" id="MobiDB-lite"/>
    </source>
</evidence>
<feature type="compositionally biased region" description="Basic residues" evidence="1">
    <location>
        <begin position="43"/>
        <end position="53"/>
    </location>
</feature>
<feature type="compositionally biased region" description="Basic residues" evidence="1">
    <location>
        <begin position="75"/>
        <end position="87"/>
    </location>
</feature>
<protein>
    <submittedName>
        <fullName evidence="2">Uncharacterized protein</fullName>
    </submittedName>
</protein>
<reference evidence="3" key="1">
    <citation type="journal article" date="2018" name="Nat. Microbiol.">
        <title>Leveraging single-cell genomics to expand the fungal tree of life.</title>
        <authorList>
            <person name="Ahrendt S.R."/>
            <person name="Quandt C.A."/>
            <person name="Ciobanu D."/>
            <person name="Clum A."/>
            <person name="Salamov A."/>
            <person name="Andreopoulos B."/>
            <person name="Cheng J.F."/>
            <person name="Woyke T."/>
            <person name="Pelin A."/>
            <person name="Henrissat B."/>
            <person name="Reynolds N.K."/>
            <person name="Benny G.L."/>
            <person name="Smith M.E."/>
            <person name="James T.Y."/>
            <person name="Grigoriev I.V."/>
        </authorList>
    </citation>
    <scope>NUCLEOTIDE SEQUENCE [LARGE SCALE GENOMIC DNA]</scope>
    <source>
        <strain evidence="3">RSA 1356</strain>
    </source>
</reference>
<dbReference type="EMBL" id="KZ992603">
    <property type="protein sequence ID" value="RKP08441.1"/>
    <property type="molecule type" value="Genomic_DNA"/>
</dbReference>
<sequence length="182" mass="20521">MSSKLVKQSLHLLQDAPAGGDQDGSARALHSRSSAAILAHNGGVKKRGAKNKRAKDSKLTERRTQLLLGKAGKQGLKRQRQQQRKNCIRGQEERIERKLRETDPIGLLRLEEQEQEERLRRNVDYLKRTSLVTLSEIKARKKILERVHAEAAARRAARDHARRAIEQAAADASDDEWAALDV</sequence>
<feature type="compositionally biased region" description="Low complexity" evidence="1">
    <location>
        <begin position="25"/>
        <end position="40"/>
    </location>
</feature>
<evidence type="ECO:0000313" key="2">
    <source>
        <dbReference type="EMBL" id="RKP08441.1"/>
    </source>
</evidence>
<feature type="compositionally biased region" description="Basic and acidic residues" evidence="1">
    <location>
        <begin position="54"/>
        <end position="64"/>
    </location>
</feature>